<name>A0A096H385_COMTE</name>
<keyword evidence="3" id="KW-0804">Transcription</keyword>
<feature type="compositionally biased region" description="Polar residues" evidence="4">
    <location>
        <begin position="1"/>
        <end position="10"/>
    </location>
</feature>
<keyword evidence="1" id="KW-0805">Transcription regulation</keyword>
<dbReference type="RefSeq" id="WP_034365386.1">
    <property type="nucleotide sequence ID" value="NZ_AWOR01000001.1"/>
</dbReference>
<dbReference type="GO" id="GO:0003700">
    <property type="term" value="F:DNA-binding transcription factor activity"/>
    <property type="evidence" value="ECO:0007669"/>
    <property type="project" value="TreeGrafter"/>
</dbReference>
<evidence type="ECO:0000313" key="8">
    <source>
        <dbReference type="Proteomes" id="UP000029553"/>
    </source>
</evidence>
<evidence type="ECO:0000256" key="4">
    <source>
        <dbReference type="SAM" id="MobiDB-lite"/>
    </source>
</evidence>
<evidence type="ECO:0000256" key="2">
    <source>
        <dbReference type="ARBA" id="ARBA00023125"/>
    </source>
</evidence>
<dbReference type="Pfam" id="PF09339">
    <property type="entry name" value="HTH_IclR"/>
    <property type="match status" value="1"/>
</dbReference>
<dbReference type="SUPFAM" id="SSF55781">
    <property type="entry name" value="GAF domain-like"/>
    <property type="match status" value="1"/>
</dbReference>
<dbReference type="InterPro" id="IPR036388">
    <property type="entry name" value="WH-like_DNA-bd_sf"/>
</dbReference>
<dbReference type="PANTHER" id="PTHR30136:SF34">
    <property type="entry name" value="TRANSCRIPTIONAL REGULATOR"/>
    <property type="match status" value="1"/>
</dbReference>
<dbReference type="Gene3D" id="1.10.10.10">
    <property type="entry name" value="Winged helix-like DNA-binding domain superfamily/Winged helix DNA-binding domain"/>
    <property type="match status" value="1"/>
</dbReference>
<dbReference type="InterPro" id="IPR029016">
    <property type="entry name" value="GAF-like_dom_sf"/>
</dbReference>
<feature type="domain" description="HTH iclR-type" evidence="5">
    <location>
        <begin position="27"/>
        <end position="87"/>
    </location>
</feature>
<dbReference type="InterPro" id="IPR050707">
    <property type="entry name" value="HTH_MetabolicPath_Reg"/>
</dbReference>
<dbReference type="PROSITE" id="PS51077">
    <property type="entry name" value="HTH_ICLR"/>
    <property type="match status" value="1"/>
</dbReference>
<feature type="domain" description="IclR-ED" evidence="6">
    <location>
        <begin position="88"/>
        <end position="272"/>
    </location>
</feature>
<dbReference type="GO" id="GO:0003677">
    <property type="term" value="F:DNA binding"/>
    <property type="evidence" value="ECO:0007669"/>
    <property type="project" value="UniProtKB-KW"/>
</dbReference>
<dbReference type="GO" id="GO:0045893">
    <property type="term" value="P:positive regulation of DNA-templated transcription"/>
    <property type="evidence" value="ECO:0007669"/>
    <property type="project" value="InterPro"/>
</dbReference>
<dbReference type="PROSITE" id="PS51078">
    <property type="entry name" value="ICLR_ED"/>
    <property type="match status" value="1"/>
</dbReference>
<dbReference type="SUPFAM" id="SSF46785">
    <property type="entry name" value="Winged helix' DNA-binding domain"/>
    <property type="match status" value="1"/>
</dbReference>
<comment type="caution">
    <text evidence="7">The sequence shown here is derived from an EMBL/GenBank/DDBJ whole genome shotgun (WGS) entry which is preliminary data.</text>
</comment>
<dbReference type="SMART" id="SM00346">
    <property type="entry name" value="HTH_ICLR"/>
    <property type="match status" value="1"/>
</dbReference>
<feature type="region of interest" description="Disordered" evidence="4">
    <location>
        <begin position="1"/>
        <end position="22"/>
    </location>
</feature>
<dbReference type="InterPro" id="IPR012794">
    <property type="entry name" value="PcaR_PcaU"/>
</dbReference>
<dbReference type="Gene3D" id="3.30.450.40">
    <property type="match status" value="1"/>
</dbReference>
<protein>
    <submittedName>
        <fullName evidence="7">IclR family transcriptional regulator</fullName>
    </submittedName>
</protein>
<sequence length="278" mass="30255">METVKTTSGKTPGGAEATPLKPGDSYVQSFARGLEVIRSFSARAPEQTLSEVAAATGLTRAGARRILLTLQTLGYVRSDGKYYALTPRILDLGFAYLSSTPLWNLAEPAMEALVDEVKESCSAAVLEGLDVVYVLRVHTHKIMSTNLGVGSRLPAFWTSMGRVLLAALPPDELRALMARREQRAFTRHTLTGDDELYAEIARVREQGWALLNQELEEGLISIAAPIRNARGQTVAALNISGQANRTSEQMMREGLLPQLLAATRHISQLLSASGRMHL</sequence>
<dbReference type="Pfam" id="PF01614">
    <property type="entry name" value="IclR_C"/>
    <property type="match status" value="1"/>
</dbReference>
<evidence type="ECO:0000313" key="7">
    <source>
        <dbReference type="EMBL" id="KGH31900.1"/>
    </source>
</evidence>
<reference evidence="7 8" key="1">
    <citation type="submission" date="2013-09" db="EMBL/GenBank/DDBJ databases">
        <title>High correlation between genotypes and phenotypes of environmental bacteria Comamonas testosteroni strains.</title>
        <authorList>
            <person name="Liu L."/>
            <person name="Zhu W."/>
            <person name="Xia X."/>
            <person name="Xu B."/>
            <person name="Luo M."/>
            <person name="Wang G."/>
        </authorList>
    </citation>
    <scope>NUCLEOTIDE SEQUENCE [LARGE SCALE GENOMIC DNA]</scope>
    <source>
        <strain evidence="7 8">JL40</strain>
    </source>
</reference>
<dbReference type="InterPro" id="IPR036390">
    <property type="entry name" value="WH_DNA-bd_sf"/>
</dbReference>
<evidence type="ECO:0000259" key="6">
    <source>
        <dbReference type="PROSITE" id="PS51078"/>
    </source>
</evidence>
<dbReference type="Proteomes" id="UP000029553">
    <property type="component" value="Unassembled WGS sequence"/>
</dbReference>
<keyword evidence="2" id="KW-0238">DNA-binding</keyword>
<evidence type="ECO:0000256" key="1">
    <source>
        <dbReference type="ARBA" id="ARBA00023015"/>
    </source>
</evidence>
<gene>
    <name evidence="7" type="ORF">P353_01230</name>
</gene>
<dbReference type="InterPro" id="IPR005471">
    <property type="entry name" value="Tscrpt_reg_IclR_N"/>
</dbReference>
<evidence type="ECO:0000259" key="5">
    <source>
        <dbReference type="PROSITE" id="PS51077"/>
    </source>
</evidence>
<dbReference type="EMBL" id="AWOR01000001">
    <property type="protein sequence ID" value="KGH31900.1"/>
    <property type="molecule type" value="Genomic_DNA"/>
</dbReference>
<proteinExistence type="predicted"/>
<dbReference type="InterPro" id="IPR014757">
    <property type="entry name" value="Tscrpt_reg_IclR_C"/>
</dbReference>
<dbReference type="PANTHER" id="PTHR30136">
    <property type="entry name" value="HELIX-TURN-HELIX TRANSCRIPTIONAL REGULATOR, ICLR FAMILY"/>
    <property type="match status" value="1"/>
</dbReference>
<dbReference type="GO" id="GO:0046278">
    <property type="term" value="P:3,4-dihydroxybenzoate metabolic process"/>
    <property type="evidence" value="ECO:0007669"/>
    <property type="project" value="InterPro"/>
</dbReference>
<accession>A0A096H385</accession>
<organism evidence="7 8">
    <name type="scientific">Comamonas testosteroni</name>
    <name type="common">Pseudomonas testosteroni</name>
    <dbReference type="NCBI Taxonomy" id="285"/>
    <lineage>
        <taxon>Bacteria</taxon>
        <taxon>Pseudomonadati</taxon>
        <taxon>Pseudomonadota</taxon>
        <taxon>Betaproteobacteria</taxon>
        <taxon>Burkholderiales</taxon>
        <taxon>Comamonadaceae</taxon>
        <taxon>Comamonas</taxon>
    </lineage>
</organism>
<dbReference type="NCBIfam" id="TIGR02431">
    <property type="entry name" value="pcaR_pcaU"/>
    <property type="match status" value="1"/>
</dbReference>
<evidence type="ECO:0000256" key="3">
    <source>
        <dbReference type="ARBA" id="ARBA00023163"/>
    </source>
</evidence>
<dbReference type="AlphaFoldDB" id="A0A096H385"/>
<dbReference type="GO" id="GO:0045892">
    <property type="term" value="P:negative regulation of DNA-templated transcription"/>
    <property type="evidence" value="ECO:0007669"/>
    <property type="project" value="TreeGrafter"/>
</dbReference>